<evidence type="ECO:0000256" key="1">
    <source>
        <dbReference type="SAM" id="MobiDB-lite"/>
    </source>
</evidence>
<proteinExistence type="predicted"/>
<dbReference type="PANTHER" id="PTHR35495">
    <property type="entry name" value="OS06G0679600 PROTEIN"/>
    <property type="match status" value="1"/>
</dbReference>
<organism evidence="2 3">
    <name type="scientific">Digitaria exilis</name>
    <dbReference type="NCBI Taxonomy" id="1010633"/>
    <lineage>
        <taxon>Eukaryota</taxon>
        <taxon>Viridiplantae</taxon>
        <taxon>Streptophyta</taxon>
        <taxon>Embryophyta</taxon>
        <taxon>Tracheophyta</taxon>
        <taxon>Spermatophyta</taxon>
        <taxon>Magnoliopsida</taxon>
        <taxon>Liliopsida</taxon>
        <taxon>Poales</taxon>
        <taxon>Poaceae</taxon>
        <taxon>PACMAD clade</taxon>
        <taxon>Panicoideae</taxon>
        <taxon>Panicodae</taxon>
        <taxon>Paniceae</taxon>
        <taxon>Anthephorinae</taxon>
        <taxon>Digitaria</taxon>
    </lineage>
</organism>
<name>A0A835DV63_9POAL</name>
<feature type="region of interest" description="Disordered" evidence="1">
    <location>
        <begin position="131"/>
        <end position="152"/>
    </location>
</feature>
<protein>
    <submittedName>
        <fullName evidence="2">Uncharacterized protein</fullName>
    </submittedName>
</protein>
<gene>
    <name evidence="2" type="ORF">HU200_063475</name>
</gene>
<sequence>MTRADLARDNRVASRATLLPPPVRSLTKPPLPNREQTNPTATWDQISLDPLDSGVTRQHEHFPRNIFPPKGPLQIPPASHPNRQHPSIPPTSGTHMAATSKPRSPSAADHHRFLRPGALARLRDARLRRASRLPAPSPSPPSPASPASPVPAAAAAAAGDGAVTAPYFVPVSRLLKPRCPQRKKLSAAKCTVLFPPPQPSTDLPVEEVIEFLSSPDMVVAAH</sequence>
<keyword evidence="3" id="KW-1185">Reference proteome</keyword>
<evidence type="ECO:0000313" key="3">
    <source>
        <dbReference type="Proteomes" id="UP000636709"/>
    </source>
</evidence>
<evidence type="ECO:0000313" key="2">
    <source>
        <dbReference type="EMBL" id="KAF8651228.1"/>
    </source>
</evidence>
<dbReference type="PANTHER" id="PTHR35495:SF4">
    <property type="entry name" value="OS04G0624701 PROTEIN"/>
    <property type="match status" value="1"/>
</dbReference>
<dbReference type="Proteomes" id="UP000636709">
    <property type="component" value="Unassembled WGS sequence"/>
</dbReference>
<feature type="compositionally biased region" description="Polar residues" evidence="1">
    <location>
        <begin position="34"/>
        <end position="45"/>
    </location>
</feature>
<accession>A0A835DV63</accession>
<dbReference type="EMBL" id="JACEFO010002685">
    <property type="protein sequence ID" value="KAF8651228.1"/>
    <property type="molecule type" value="Genomic_DNA"/>
</dbReference>
<feature type="compositionally biased region" description="Pro residues" evidence="1">
    <location>
        <begin position="69"/>
        <end position="79"/>
    </location>
</feature>
<feature type="compositionally biased region" description="Basic and acidic residues" evidence="1">
    <location>
        <begin position="1"/>
        <end position="12"/>
    </location>
</feature>
<feature type="region of interest" description="Disordered" evidence="1">
    <location>
        <begin position="1"/>
        <end position="115"/>
    </location>
</feature>
<comment type="caution">
    <text evidence="2">The sequence shown here is derived from an EMBL/GenBank/DDBJ whole genome shotgun (WGS) entry which is preliminary data.</text>
</comment>
<dbReference type="OrthoDB" id="1924680at2759"/>
<dbReference type="AlphaFoldDB" id="A0A835DV63"/>
<feature type="compositionally biased region" description="Pro residues" evidence="1">
    <location>
        <begin position="135"/>
        <end position="149"/>
    </location>
</feature>
<reference evidence="2" key="1">
    <citation type="submission" date="2020-07" db="EMBL/GenBank/DDBJ databases">
        <title>Genome sequence and genetic diversity analysis of an under-domesticated orphan crop, white fonio (Digitaria exilis).</title>
        <authorList>
            <person name="Bennetzen J.L."/>
            <person name="Chen S."/>
            <person name="Ma X."/>
            <person name="Wang X."/>
            <person name="Yssel A.E.J."/>
            <person name="Chaluvadi S.R."/>
            <person name="Johnson M."/>
            <person name="Gangashetty P."/>
            <person name="Hamidou F."/>
            <person name="Sanogo M.D."/>
            <person name="Zwaenepoel A."/>
            <person name="Wallace J."/>
            <person name="Van De Peer Y."/>
            <person name="Van Deynze A."/>
        </authorList>
    </citation>
    <scope>NUCLEOTIDE SEQUENCE</scope>
    <source>
        <tissue evidence="2">Leaves</tissue>
    </source>
</reference>